<sequence>MNQQTEVQRDFLVKEEKEAGYNLSWGAIFAGIITFIALLFTLSLINAALGFGQFDPTQPNPFAGVGTGQAIWTVIALILSFLGAGFVSGLTSRRVGFVHGFLTWAGSLLATVVLLTWVASSALSAVGSAISTTANVAGDAVSSVASTAGDAVSSGVSALADNVNLNQADVDQFNEDVQEILVDTDIPELQPDYLSNQVSEVATEIGNAAQELVVNPENSEQILNDLGNSLTTRVDNIAESLDEEAVANAIEENTDLTQAEAEEATQNIIDGYNDLATQARDAINTASAELQNTAAQVSESVDQFAQEAAVTTNEVTDSASSGAIWAFVGVVLGAVISAIGGSLGVNTAVRWVNEGRS</sequence>
<evidence type="ECO:0000313" key="4">
    <source>
        <dbReference type="Proteomes" id="UP000263232"/>
    </source>
</evidence>
<dbReference type="KEGG" id="abae:CL176_06565"/>
<keyword evidence="2" id="KW-0472">Membrane</keyword>
<keyword evidence="2" id="KW-0812">Transmembrane</keyword>
<feature type="transmembrane region" description="Helical" evidence="2">
    <location>
        <begin position="323"/>
        <end position="349"/>
    </location>
</feature>
<evidence type="ECO:0000256" key="2">
    <source>
        <dbReference type="SAM" id="Phobius"/>
    </source>
</evidence>
<dbReference type="OrthoDB" id="2154696at2"/>
<keyword evidence="4" id="KW-1185">Reference proteome</keyword>
<feature type="transmembrane region" description="Helical" evidence="2">
    <location>
        <begin position="21"/>
        <end position="49"/>
    </location>
</feature>
<organism evidence="3 4">
    <name type="scientific">Suicoccus acidiformans</name>
    <dbReference type="NCBI Taxonomy" id="2036206"/>
    <lineage>
        <taxon>Bacteria</taxon>
        <taxon>Bacillati</taxon>
        <taxon>Bacillota</taxon>
        <taxon>Bacilli</taxon>
        <taxon>Lactobacillales</taxon>
        <taxon>Aerococcaceae</taxon>
        <taxon>Suicoccus</taxon>
    </lineage>
</organism>
<keyword evidence="2" id="KW-1133">Transmembrane helix</keyword>
<dbReference type="AlphaFoldDB" id="A0A347WNS4"/>
<evidence type="ECO:0000256" key="1">
    <source>
        <dbReference type="SAM" id="Coils"/>
    </source>
</evidence>
<accession>A0A347WNS4</accession>
<protein>
    <recommendedName>
        <fullName evidence="5">CAP-Gly protein</fullName>
    </recommendedName>
</protein>
<proteinExistence type="predicted"/>
<reference evidence="3 4" key="1">
    <citation type="submission" date="2017-09" db="EMBL/GenBank/DDBJ databases">
        <title>Complete genome sequence of Oxytococcus suis strain ZY16052.</title>
        <authorList>
            <person name="Li F."/>
        </authorList>
    </citation>
    <scope>NUCLEOTIDE SEQUENCE [LARGE SCALE GENOMIC DNA]</scope>
    <source>
        <strain evidence="3 4">ZY16052</strain>
    </source>
</reference>
<feature type="coiled-coil region" evidence="1">
    <location>
        <begin position="247"/>
        <end position="296"/>
    </location>
</feature>
<evidence type="ECO:0000313" key="3">
    <source>
        <dbReference type="EMBL" id="AXY26731.1"/>
    </source>
</evidence>
<feature type="transmembrane region" description="Helical" evidence="2">
    <location>
        <begin position="69"/>
        <end position="90"/>
    </location>
</feature>
<name>A0A347WNS4_9LACT</name>
<dbReference type="Proteomes" id="UP000263232">
    <property type="component" value="Chromosome"/>
</dbReference>
<gene>
    <name evidence="3" type="ORF">CL176_06565</name>
</gene>
<feature type="transmembrane region" description="Helical" evidence="2">
    <location>
        <begin position="97"/>
        <end position="119"/>
    </location>
</feature>
<dbReference type="EMBL" id="CP023434">
    <property type="protein sequence ID" value="AXY26731.1"/>
    <property type="molecule type" value="Genomic_DNA"/>
</dbReference>
<keyword evidence="1" id="KW-0175">Coiled coil</keyword>
<evidence type="ECO:0008006" key="5">
    <source>
        <dbReference type="Google" id="ProtNLM"/>
    </source>
</evidence>